<evidence type="ECO:0000256" key="6">
    <source>
        <dbReference type="ARBA" id="ARBA00022692"/>
    </source>
</evidence>
<dbReference type="GO" id="GO:0015627">
    <property type="term" value="C:type II protein secretion system complex"/>
    <property type="evidence" value="ECO:0007669"/>
    <property type="project" value="InterPro"/>
</dbReference>
<evidence type="ECO:0000256" key="4">
    <source>
        <dbReference type="ARBA" id="ARBA00022481"/>
    </source>
</evidence>
<comment type="subcellular location">
    <subcellularLocation>
        <location evidence="1">Cell inner membrane</location>
        <topology evidence="1">Single-pass membrane protein</topology>
    </subcellularLocation>
</comment>
<keyword evidence="8 11" id="KW-0472">Membrane</keyword>
<evidence type="ECO:0000256" key="1">
    <source>
        <dbReference type="ARBA" id="ARBA00004377"/>
    </source>
</evidence>
<evidence type="ECO:0000313" key="13">
    <source>
        <dbReference type="EMBL" id="ADV26700.1"/>
    </source>
</evidence>
<comment type="similarity">
    <text evidence="9">Belongs to the GSP H family.</text>
</comment>
<evidence type="ECO:0000256" key="3">
    <source>
        <dbReference type="ARBA" id="ARBA00022475"/>
    </source>
</evidence>
<dbReference type="Pfam" id="PF07963">
    <property type="entry name" value="N_methyl"/>
    <property type="match status" value="1"/>
</dbReference>
<dbReference type="STRING" id="743721.Psesu_0848"/>
<evidence type="ECO:0000256" key="11">
    <source>
        <dbReference type="SAM" id="Phobius"/>
    </source>
</evidence>
<evidence type="ECO:0000313" key="14">
    <source>
        <dbReference type="Proteomes" id="UP000008632"/>
    </source>
</evidence>
<evidence type="ECO:0000259" key="12">
    <source>
        <dbReference type="Pfam" id="PF12019"/>
    </source>
</evidence>
<evidence type="ECO:0000256" key="2">
    <source>
        <dbReference type="ARBA" id="ARBA00021549"/>
    </source>
</evidence>
<gene>
    <name evidence="13" type="ordered locus">Psesu_0848</name>
</gene>
<dbReference type="HOGENOM" id="CLU_084761_1_2_6"/>
<evidence type="ECO:0000256" key="10">
    <source>
        <dbReference type="ARBA" id="ARBA00030775"/>
    </source>
</evidence>
<organism evidence="13 14">
    <name type="scientific">Pseudoxanthomonas suwonensis (strain 11-1)</name>
    <dbReference type="NCBI Taxonomy" id="743721"/>
    <lineage>
        <taxon>Bacteria</taxon>
        <taxon>Pseudomonadati</taxon>
        <taxon>Pseudomonadota</taxon>
        <taxon>Gammaproteobacteria</taxon>
        <taxon>Lysobacterales</taxon>
        <taxon>Lysobacteraceae</taxon>
        <taxon>Pseudoxanthomonas</taxon>
    </lineage>
</organism>
<dbReference type="GO" id="GO:0015628">
    <property type="term" value="P:protein secretion by the type II secretion system"/>
    <property type="evidence" value="ECO:0007669"/>
    <property type="project" value="InterPro"/>
</dbReference>
<name>E6WRG9_PSEUU</name>
<accession>E6WRG9</accession>
<dbReference type="GO" id="GO:0005886">
    <property type="term" value="C:plasma membrane"/>
    <property type="evidence" value="ECO:0007669"/>
    <property type="project" value="UniProtKB-SubCell"/>
</dbReference>
<reference evidence="13 14" key="1">
    <citation type="submission" date="2011-01" db="EMBL/GenBank/DDBJ databases">
        <title>Complete sequence of Pseudoxanthomonas suwonensis 11-1.</title>
        <authorList>
            <consortium name="US DOE Joint Genome Institute"/>
            <person name="Lucas S."/>
            <person name="Copeland A."/>
            <person name="Lapidus A."/>
            <person name="Cheng J.-F."/>
            <person name="Goodwin L."/>
            <person name="Pitluck S."/>
            <person name="Teshima H."/>
            <person name="Detter J.C."/>
            <person name="Han C."/>
            <person name="Tapia R."/>
            <person name="Land M."/>
            <person name="Hauser L."/>
            <person name="Kyrpides N."/>
            <person name="Ivanova N."/>
            <person name="Ovchinnikova G."/>
            <person name="Siebers A.K."/>
            <person name="Allgaier M."/>
            <person name="Thelen M.P."/>
            <person name="Hugenholtz P."/>
            <person name="Gladden J."/>
            <person name="Woyke T."/>
        </authorList>
    </citation>
    <scope>NUCLEOTIDE SEQUENCE [LARGE SCALE GENOMIC DNA]</scope>
    <source>
        <strain evidence="14">11-1</strain>
    </source>
</reference>
<keyword evidence="14" id="KW-1185">Reference proteome</keyword>
<dbReference type="Proteomes" id="UP000008632">
    <property type="component" value="Chromosome"/>
</dbReference>
<evidence type="ECO:0000256" key="7">
    <source>
        <dbReference type="ARBA" id="ARBA00022989"/>
    </source>
</evidence>
<keyword evidence="4" id="KW-0488">Methylation</keyword>
<dbReference type="InterPro" id="IPR022346">
    <property type="entry name" value="T2SS_GspH"/>
</dbReference>
<dbReference type="NCBIfam" id="TIGR02532">
    <property type="entry name" value="IV_pilin_GFxxxE"/>
    <property type="match status" value="1"/>
</dbReference>
<evidence type="ECO:0000256" key="9">
    <source>
        <dbReference type="ARBA" id="ARBA00025772"/>
    </source>
</evidence>
<dbReference type="AlphaFoldDB" id="E6WRG9"/>
<dbReference type="EMBL" id="CP002446">
    <property type="protein sequence ID" value="ADV26700.1"/>
    <property type="molecule type" value="Genomic_DNA"/>
</dbReference>
<dbReference type="SUPFAM" id="SSF54523">
    <property type="entry name" value="Pili subunits"/>
    <property type="match status" value="1"/>
</dbReference>
<dbReference type="Gene3D" id="3.55.40.10">
    <property type="entry name" value="minor pseudopilin epsh domain"/>
    <property type="match status" value="1"/>
</dbReference>
<protein>
    <recommendedName>
        <fullName evidence="2">Type II secretion system protein H</fullName>
    </recommendedName>
    <alternativeName>
        <fullName evidence="10">General secretion pathway protein H</fullName>
    </alternativeName>
</protein>
<dbReference type="InterPro" id="IPR045584">
    <property type="entry name" value="Pilin-like"/>
</dbReference>
<dbReference type="InterPro" id="IPR012902">
    <property type="entry name" value="N_methyl_site"/>
</dbReference>
<evidence type="ECO:0000256" key="5">
    <source>
        <dbReference type="ARBA" id="ARBA00022519"/>
    </source>
</evidence>
<evidence type="ECO:0000256" key="8">
    <source>
        <dbReference type="ARBA" id="ARBA00023136"/>
    </source>
</evidence>
<dbReference type="Pfam" id="PF12019">
    <property type="entry name" value="GspH"/>
    <property type="match status" value="1"/>
</dbReference>
<keyword evidence="7 11" id="KW-1133">Transmembrane helix</keyword>
<keyword evidence="5" id="KW-0997">Cell inner membrane</keyword>
<dbReference type="eggNOG" id="COG4970">
    <property type="taxonomic scope" value="Bacteria"/>
</dbReference>
<proteinExistence type="inferred from homology"/>
<dbReference type="KEGG" id="psu:Psesu_0848"/>
<dbReference type="PROSITE" id="PS00409">
    <property type="entry name" value="PROKAR_NTER_METHYL"/>
    <property type="match status" value="1"/>
</dbReference>
<keyword evidence="6 11" id="KW-0812">Transmembrane</keyword>
<feature type="transmembrane region" description="Helical" evidence="11">
    <location>
        <begin position="20"/>
        <end position="43"/>
    </location>
</feature>
<sequence length="188" mass="19962">MHPSHGPSCRRRRIRVHARAEGFSLIELMVTLSVLAIIIALAVPNFSGVVNGSRLTTQANQLVGDIQLARSEALRRNRTVRLCRSTDGATCAAGSGNWSGWVVTLTGANPELIRSTMVKAPLQVSGGDTIDFRADGMARNSTGGLLNTTFVVCSPNRRPAENLREVDLASGSRVSVTAATHSTPGECP</sequence>
<keyword evidence="3" id="KW-1003">Cell membrane</keyword>
<feature type="domain" description="General secretion pathway GspH" evidence="12">
    <location>
        <begin position="58"/>
        <end position="157"/>
    </location>
</feature>